<evidence type="ECO:0000256" key="2">
    <source>
        <dbReference type="ARBA" id="ARBA00022980"/>
    </source>
</evidence>
<dbReference type="HAMAP" id="MF_00270">
    <property type="entry name" value="Ribosomal_bS18"/>
    <property type="match status" value="1"/>
</dbReference>
<sequence>MNNYRKKVSSLNTSEEIDYKDVDLLKKFVAEQGKILPRRLTGLTVKQQKKVAKAIKTARMLAYLPFVSQDIIKIN</sequence>
<evidence type="ECO:0000256" key="1">
    <source>
        <dbReference type="ARBA" id="ARBA00005589"/>
    </source>
</evidence>
<dbReference type="EMBL" id="KX284721">
    <property type="protein sequence ID" value="AOM66785.1"/>
    <property type="molecule type" value="Genomic_DNA"/>
</dbReference>
<dbReference type="Gene3D" id="4.10.640.10">
    <property type="entry name" value="Ribosomal protein S18"/>
    <property type="match status" value="1"/>
</dbReference>
<dbReference type="PRINTS" id="PR00974">
    <property type="entry name" value="RIBOSOMALS18"/>
</dbReference>
<dbReference type="AlphaFoldDB" id="A0A1C9CEI0"/>
<reference evidence="5" key="1">
    <citation type="journal article" date="2016" name="BMC Biol.">
        <title>Parallel evolution of highly conserved plastid genome architecture in red seaweeds and seed plants.</title>
        <authorList>
            <person name="Lee J."/>
            <person name="Cho C.H."/>
            <person name="Park S.I."/>
            <person name="Choi J.W."/>
            <person name="Song H.S."/>
            <person name="West J.A."/>
            <person name="Bhattacharya D."/>
            <person name="Yoon H.S."/>
        </authorList>
    </citation>
    <scope>NUCLEOTIDE SEQUENCE</scope>
</reference>
<reference evidence="5" key="2">
    <citation type="submission" date="2017-07" db="EMBL/GenBank/DDBJ databases">
        <authorList>
            <person name="Sun Z.S."/>
            <person name="Albrecht U."/>
            <person name="Echele G."/>
            <person name="Lee C.C."/>
        </authorList>
    </citation>
    <scope>NUCLEOTIDE SEQUENCE</scope>
</reference>
<evidence type="ECO:0000256" key="3">
    <source>
        <dbReference type="ARBA" id="ARBA00023274"/>
    </source>
</evidence>
<protein>
    <submittedName>
        <fullName evidence="5">Ribosomal protein S18</fullName>
    </submittedName>
</protein>
<proteinExistence type="inferred from homology"/>
<evidence type="ECO:0000256" key="4">
    <source>
        <dbReference type="RuleBase" id="RU003910"/>
    </source>
</evidence>
<dbReference type="GO" id="GO:0070181">
    <property type="term" value="F:small ribosomal subunit rRNA binding"/>
    <property type="evidence" value="ECO:0007669"/>
    <property type="project" value="TreeGrafter"/>
</dbReference>
<dbReference type="SUPFAM" id="SSF46911">
    <property type="entry name" value="Ribosomal protein S18"/>
    <property type="match status" value="1"/>
</dbReference>
<dbReference type="PANTHER" id="PTHR13479:SF40">
    <property type="entry name" value="SMALL RIBOSOMAL SUBUNIT PROTEIN BS18M"/>
    <property type="match status" value="1"/>
</dbReference>
<name>A0A1C9CEI0_9RHOD</name>
<dbReference type="InterPro" id="IPR001648">
    <property type="entry name" value="Ribosomal_bS18"/>
</dbReference>
<dbReference type="GeneID" id="29073959"/>
<comment type="similarity">
    <text evidence="1 4">Belongs to the bacterial ribosomal protein bS18 family.</text>
</comment>
<dbReference type="InterPro" id="IPR036870">
    <property type="entry name" value="Ribosomal_bS18_sf"/>
</dbReference>
<dbReference type="Pfam" id="PF01084">
    <property type="entry name" value="Ribosomal_S18"/>
    <property type="match status" value="1"/>
</dbReference>
<dbReference type="NCBIfam" id="TIGR00165">
    <property type="entry name" value="S18"/>
    <property type="match status" value="1"/>
</dbReference>
<dbReference type="GO" id="GO:0003735">
    <property type="term" value="F:structural constituent of ribosome"/>
    <property type="evidence" value="ECO:0007669"/>
    <property type="project" value="InterPro"/>
</dbReference>
<geneLocation type="plastid" evidence="5"/>
<evidence type="ECO:0000313" key="5">
    <source>
        <dbReference type="EMBL" id="AOM66785.1"/>
    </source>
</evidence>
<organism evidence="5">
    <name type="scientific">Erythrotrichia carnea</name>
    <dbReference type="NCBI Taxonomy" id="35151"/>
    <lineage>
        <taxon>Eukaryota</taxon>
        <taxon>Rhodophyta</taxon>
        <taxon>Compsopogonophyceae</taxon>
        <taxon>Erythropeltidales</taxon>
        <taxon>Erythrotrichiaceae</taxon>
        <taxon>Erythrotrichia</taxon>
    </lineage>
</organism>
<keyword evidence="3 4" id="KW-0687">Ribonucleoprotein</keyword>
<accession>A0A1C9CEI0</accession>
<dbReference type="PANTHER" id="PTHR13479">
    <property type="entry name" value="30S RIBOSOMAL PROTEIN S18"/>
    <property type="match status" value="1"/>
</dbReference>
<dbReference type="GO" id="GO:0005763">
    <property type="term" value="C:mitochondrial small ribosomal subunit"/>
    <property type="evidence" value="ECO:0007669"/>
    <property type="project" value="TreeGrafter"/>
</dbReference>
<dbReference type="RefSeq" id="YP_009297442.1">
    <property type="nucleotide sequence ID" value="NC_031176.2"/>
</dbReference>
<gene>
    <name evidence="5" type="primary">rps18</name>
    <name evidence="5" type="ORF">Eryt_117</name>
</gene>
<keyword evidence="5" id="KW-0934">Plastid</keyword>
<dbReference type="GO" id="GO:0006412">
    <property type="term" value="P:translation"/>
    <property type="evidence" value="ECO:0007669"/>
    <property type="project" value="InterPro"/>
</dbReference>
<keyword evidence="2 4" id="KW-0689">Ribosomal protein</keyword>